<dbReference type="InterPro" id="IPR021735">
    <property type="entry name" value="DUF3306"/>
</dbReference>
<evidence type="ECO:0000313" key="2">
    <source>
        <dbReference type="EMBL" id="GEA59794.1"/>
    </source>
</evidence>
<dbReference type="AlphaFoldDB" id="A0A4Y3ILZ4"/>
<comment type="caution">
    <text evidence="2">The sequence shown here is derived from an EMBL/GenBank/DDBJ whole genome shotgun (WGS) entry which is preliminary data.</text>
</comment>
<feature type="region of interest" description="Disordered" evidence="1">
    <location>
        <begin position="142"/>
        <end position="213"/>
    </location>
</feature>
<evidence type="ECO:0008006" key="4">
    <source>
        <dbReference type="Google" id="ProtNLM"/>
    </source>
</evidence>
<feature type="compositionally biased region" description="Acidic residues" evidence="1">
    <location>
        <begin position="169"/>
        <end position="178"/>
    </location>
</feature>
<gene>
    <name evidence="2" type="ORF">VCO01S_09870</name>
</gene>
<dbReference type="Proteomes" id="UP000318242">
    <property type="component" value="Unassembled WGS sequence"/>
</dbReference>
<dbReference type="OrthoDB" id="6399678at2"/>
<proteinExistence type="predicted"/>
<sequence length="213" mass="24212">MSRGLFERLLHKHTAPAELEEQTENSQQEVDSQVITEEQPELDEPNLEPLDSAECEELDHTQDEDKEVTEEQKKGNAMSALLASDAAPELKKRALRSLFLSGQFSEVDELNDYNQDFSQVKSLSADVASKLRNWTQEKVEQLEELAEDQSPTDELQSQAVEEQKREDKVEDNEAESELVENQSVDKKETYSGSENNSDEVESTSFREDSNKNV</sequence>
<reference evidence="2 3" key="1">
    <citation type="submission" date="2019-06" db="EMBL/GenBank/DDBJ databases">
        <title>Whole genome shotgun sequence of Vibrio comitans NBRC 102076.</title>
        <authorList>
            <person name="Hosoyama A."/>
            <person name="Uohara A."/>
            <person name="Ohji S."/>
            <person name="Ichikawa N."/>
        </authorList>
    </citation>
    <scope>NUCLEOTIDE SEQUENCE [LARGE SCALE GENOMIC DNA]</scope>
    <source>
        <strain evidence="2 3">NBRC 102076</strain>
    </source>
</reference>
<dbReference type="EMBL" id="BJLH01000004">
    <property type="protein sequence ID" value="GEA59794.1"/>
    <property type="molecule type" value="Genomic_DNA"/>
</dbReference>
<feature type="compositionally biased region" description="Polar residues" evidence="1">
    <location>
        <begin position="24"/>
        <end position="36"/>
    </location>
</feature>
<feature type="region of interest" description="Disordered" evidence="1">
    <location>
        <begin position="1"/>
        <end position="80"/>
    </location>
</feature>
<evidence type="ECO:0000256" key="1">
    <source>
        <dbReference type="SAM" id="MobiDB-lite"/>
    </source>
</evidence>
<name>A0A4Y3ILZ4_9VIBR</name>
<evidence type="ECO:0000313" key="3">
    <source>
        <dbReference type="Proteomes" id="UP000318242"/>
    </source>
</evidence>
<accession>A0A4Y3ILZ4</accession>
<dbReference type="RefSeq" id="WP_141269918.1">
    <property type="nucleotide sequence ID" value="NZ_BJLH01000004.1"/>
</dbReference>
<protein>
    <recommendedName>
        <fullName evidence="4">DUF3306 domain-containing protein</fullName>
    </recommendedName>
</protein>
<feature type="compositionally biased region" description="Basic and acidic residues" evidence="1">
    <location>
        <begin position="58"/>
        <end position="74"/>
    </location>
</feature>
<keyword evidence="3" id="KW-1185">Reference proteome</keyword>
<feature type="compositionally biased region" description="Acidic residues" evidence="1">
    <location>
        <begin position="142"/>
        <end position="151"/>
    </location>
</feature>
<dbReference type="Pfam" id="PF11748">
    <property type="entry name" value="DUF3306"/>
    <property type="match status" value="1"/>
</dbReference>
<feature type="compositionally biased region" description="Basic and acidic residues" evidence="1">
    <location>
        <begin position="204"/>
        <end position="213"/>
    </location>
</feature>
<organism evidence="2 3">
    <name type="scientific">Vibrio comitans NBRC 102076</name>
    <dbReference type="NCBI Taxonomy" id="1219078"/>
    <lineage>
        <taxon>Bacteria</taxon>
        <taxon>Pseudomonadati</taxon>
        <taxon>Pseudomonadota</taxon>
        <taxon>Gammaproteobacteria</taxon>
        <taxon>Vibrionales</taxon>
        <taxon>Vibrionaceae</taxon>
        <taxon>Vibrio</taxon>
    </lineage>
</organism>
<feature type="compositionally biased region" description="Acidic residues" evidence="1">
    <location>
        <begin position="38"/>
        <end position="57"/>
    </location>
</feature>